<evidence type="ECO:0000313" key="1">
    <source>
        <dbReference type="EMBL" id="PQO32314.1"/>
    </source>
</evidence>
<comment type="caution">
    <text evidence="1">The sequence shown here is derived from an EMBL/GenBank/DDBJ whole genome shotgun (WGS) entry which is preliminary data.</text>
</comment>
<dbReference type="Proteomes" id="UP000238322">
    <property type="component" value="Unassembled WGS sequence"/>
</dbReference>
<reference evidence="1 2" key="1">
    <citation type="submission" date="2018-02" db="EMBL/GenBank/DDBJ databases">
        <title>Comparative genomes isolates from brazilian mangrove.</title>
        <authorList>
            <person name="Araujo J.E."/>
            <person name="Taketani R.G."/>
            <person name="Silva M.C.P."/>
            <person name="Loureco M.V."/>
            <person name="Andreote F.D."/>
        </authorList>
    </citation>
    <scope>NUCLEOTIDE SEQUENCE [LARGE SCALE GENOMIC DNA]</scope>
    <source>
        <strain evidence="1 2">Hex-1 MGV</strain>
    </source>
</reference>
<evidence type="ECO:0000313" key="2">
    <source>
        <dbReference type="Proteomes" id="UP000238322"/>
    </source>
</evidence>
<dbReference type="RefSeq" id="WP_105331326.1">
    <property type="nucleotide sequence ID" value="NZ_PUHY01000012.1"/>
</dbReference>
<organism evidence="1 2">
    <name type="scientific">Blastopirellula marina</name>
    <dbReference type="NCBI Taxonomy" id="124"/>
    <lineage>
        <taxon>Bacteria</taxon>
        <taxon>Pseudomonadati</taxon>
        <taxon>Planctomycetota</taxon>
        <taxon>Planctomycetia</taxon>
        <taxon>Pirellulales</taxon>
        <taxon>Pirellulaceae</taxon>
        <taxon>Blastopirellula</taxon>
    </lineage>
</organism>
<proteinExistence type="predicted"/>
<name>A0A2S8FK56_9BACT</name>
<protein>
    <submittedName>
        <fullName evidence="1">Uncharacterized protein</fullName>
    </submittedName>
</protein>
<dbReference type="AlphaFoldDB" id="A0A2S8FK56"/>
<dbReference type="OrthoDB" id="274669at2"/>
<sequence length="139" mass="16122">MDPVNPYRSPQPETSAESYVESDIFRGTTLSWFVDRYVFYVPEIAEVVPQAIAFYEATKAHVISQAPLTFWRGNLWSTLLGPERYARQRIVINTDTDEHRVGVEYHINMVLPTRLYYHSQREVFRLATELGATHRSDVA</sequence>
<accession>A0A2S8FK56</accession>
<gene>
    <name evidence="1" type="ORF">C5Y83_18985</name>
</gene>
<dbReference type="EMBL" id="PUHY01000012">
    <property type="protein sequence ID" value="PQO32314.1"/>
    <property type="molecule type" value="Genomic_DNA"/>
</dbReference>